<dbReference type="Gene3D" id="3.30.565.10">
    <property type="entry name" value="Histidine kinase-like ATPase, C-terminal domain"/>
    <property type="match status" value="1"/>
</dbReference>
<proteinExistence type="predicted"/>
<evidence type="ECO:0000256" key="10">
    <source>
        <dbReference type="ARBA" id="ARBA00023012"/>
    </source>
</evidence>
<dbReference type="InterPro" id="IPR036890">
    <property type="entry name" value="HATPase_C_sf"/>
</dbReference>
<evidence type="ECO:0000313" key="15">
    <source>
        <dbReference type="Proteomes" id="UP000256977"/>
    </source>
</evidence>
<dbReference type="SUPFAM" id="SSF55874">
    <property type="entry name" value="ATPase domain of HSP90 chaperone/DNA topoisomerase II/histidine kinase"/>
    <property type="match status" value="1"/>
</dbReference>
<feature type="transmembrane region" description="Helical" evidence="12">
    <location>
        <begin position="75"/>
        <end position="94"/>
    </location>
</feature>
<keyword evidence="10" id="KW-0902">Two-component regulatory system</keyword>
<feature type="domain" description="Histidine kinase/HSP90-like ATPase" evidence="13">
    <location>
        <begin position="510"/>
        <end position="625"/>
    </location>
</feature>
<name>A0A3D9I8C2_9BACL</name>
<dbReference type="GO" id="GO:0000155">
    <property type="term" value="F:phosphorelay sensor kinase activity"/>
    <property type="evidence" value="ECO:0007669"/>
    <property type="project" value="InterPro"/>
</dbReference>
<keyword evidence="9 12" id="KW-1133">Transmembrane helix</keyword>
<keyword evidence="6" id="KW-0547">Nucleotide-binding</keyword>
<evidence type="ECO:0000256" key="8">
    <source>
        <dbReference type="ARBA" id="ARBA00022840"/>
    </source>
</evidence>
<dbReference type="PANTHER" id="PTHR34220">
    <property type="entry name" value="SENSOR HISTIDINE KINASE YPDA"/>
    <property type="match status" value="1"/>
</dbReference>
<dbReference type="GO" id="GO:0005524">
    <property type="term" value="F:ATP binding"/>
    <property type="evidence" value="ECO:0007669"/>
    <property type="project" value="UniProtKB-KW"/>
</dbReference>
<keyword evidence="8" id="KW-0067">ATP-binding</keyword>
<evidence type="ECO:0000256" key="3">
    <source>
        <dbReference type="ARBA" id="ARBA00022553"/>
    </source>
</evidence>
<evidence type="ECO:0000256" key="2">
    <source>
        <dbReference type="ARBA" id="ARBA00022475"/>
    </source>
</evidence>
<comment type="caution">
    <text evidence="14">The sequence shown here is derived from an EMBL/GenBank/DDBJ whole genome shotgun (WGS) entry which is preliminary data.</text>
</comment>
<evidence type="ECO:0000256" key="9">
    <source>
        <dbReference type="ARBA" id="ARBA00022989"/>
    </source>
</evidence>
<evidence type="ECO:0000313" key="14">
    <source>
        <dbReference type="EMBL" id="RED57951.1"/>
    </source>
</evidence>
<evidence type="ECO:0000256" key="11">
    <source>
        <dbReference type="ARBA" id="ARBA00023136"/>
    </source>
</evidence>
<dbReference type="SMART" id="SM00387">
    <property type="entry name" value="HATPase_c"/>
    <property type="match status" value="1"/>
</dbReference>
<reference evidence="14 15" key="1">
    <citation type="submission" date="2018-07" db="EMBL/GenBank/DDBJ databases">
        <title>Genomic Encyclopedia of Type Strains, Phase III (KMG-III): the genomes of soil and plant-associated and newly described type strains.</title>
        <authorList>
            <person name="Whitman W."/>
        </authorList>
    </citation>
    <scope>NUCLEOTIDE SEQUENCE [LARGE SCALE GENOMIC DNA]</scope>
    <source>
        <strain evidence="14 15">CECT 7287</strain>
    </source>
</reference>
<dbReference type="Pfam" id="PF06580">
    <property type="entry name" value="His_kinase"/>
    <property type="match status" value="1"/>
</dbReference>
<evidence type="ECO:0000256" key="4">
    <source>
        <dbReference type="ARBA" id="ARBA00022679"/>
    </source>
</evidence>
<keyword evidence="3" id="KW-0597">Phosphoprotein</keyword>
<accession>A0A3D9I8C2</accession>
<keyword evidence="2" id="KW-1003">Cell membrane</keyword>
<evidence type="ECO:0000256" key="7">
    <source>
        <dbReference type="ARBA" id="ARBA00022777"/>
    </source>
</evidence>
<dbReference type="InterPro" id="IPR050640">
    <property type="entry name" value="Bact_2-comp_sensor_kinase"/>
</dbReference>
<evidence type="ECO:0000256" key="12">
    <source>
        <dbReference type="SAM" id="Phobius"/>
    </source>
</evidence>
<evidence type="ECO:0000259" key="13">
    <source>
        <dbReference type="SMART" id="SM00387"/>
    </source>
</evidence>
<organism evidence="14 15">
    <name type="scientific">Cohnella phaseoli</name>
    <dbReference type="NCBI Taxonomy" id="456490"/>
    <lineage>
        <taxon>Bacteria</taxon>
        <taxon>Bacillati</taxon>
        <taxon>Bacillota</taxon>
        <taxon>Bacilli</taxon>
        <taxon>Bacillales</taxon>
        <taxon>Paenibacillaceae</taxon>
        <taxon>Cohnella</taxon>
    </lineage>
</organism>
<keyword evidence="4" id="KW-0808">Transferase</keyword>
<evidence type="ECO:0000256" key="5">
    <source>
        <dbReference type="ARBA" id="ARBA00022692"/>
    </source>
</evidence>
<comment type="subcellular location">
    <subcellularLocation>
        <location evidence="1">Cell membrane</location>
        <topology evidence="1">Multi-pass membrane protein</topology>
    </subcellularLocation>
</comment>
<gene>
    <name evidence="14" type="ORF">DFP98_13548</name>
</gene>
<dbReference type="AlphaFoldDB" id="A0A3D9I8C2"/>
<dbReference type="EMBL" id="QRDZ01000035">
    <property type="protein sequence ID" value="RED57951.1"/>
    <property type="molecule type" value="Genomic_DNA"/>
</dbReference>
<keyword evidence="5 12" id="KW-0812">Transmembrane</keyword>
<keyword evidence="15" id="KW-1185">Reference proteome</keyword>
<feature type="transmembrane region" description="Helical" evidence="12">
    <location>
        <begin position="335"/>
        <end position="355"/>
    </location>
</feature>
<dbReference type="PANTHER" id="PTHR34220:SF11">
    <property type="entry name" value="SENSOR PROTEIN KINASE HPTS"/>
    <property type="match status" value="1"/>
</dbReference>
<dbReference type="InterPro" id="IPR010559">
    <property type="entry name" value="Sig_transdc_His_kin_internal"/>
</dbReference>
<dbReference type="Proteomes" id="UP000256977">
    <property type="component" value="Unassembled WGS sequence"/>
</dbReference>
<dbReference type="InterPro" id="IPR003594">
    <property type="entry name" value="HATPase_dom"/>
</dbReference>
<dbReference type="GO" id="GO:0005886">
    <property type="term" value="C:plasma membrane"/>
    <property type="evidence" value="ECO:0007669"/>
    <property type="project" value="UniProtKB-SubCell"/>
</dbReference>
<sequence>MYLPEIAQIPKVFSHQYIANTIEVSIVLDLKWVNTSEDFNEICRNESYILTKARLTFVKWFRKYWSGIRLPRKLVLVYMPLIVIPTLLGSLLLMNSYTASSKQASRDYAGDLVGLMVEQMDYRLSSIEDLGKQMITDAELLELVGRTDVSTYEQLDKTMAIKNWMNHYWLNNNMNEFIVAMVLDTGDDTYLYNENEVSQYRIRDPEYKRAVRNNRGGAVWFEPARFSNGFQQFEAFRVGRWVRDGKLNEVGFLTIVVDVEAVRSIFNQTKLDQNALLRLQTADGRILVDNGNGEEDAGSYQDLHLDYSDIREDWALSASLKMDDLYAQINRMIRLTILIILVVFVFGLVVTRYLAIDVVNPIRKLMNNMMSGIQSASPRKLAKFKGAIEIREMNDIFVSVMYEIEQLIQQTVSQEQKKRAAEIEALRKQLSPHFLYNTLNSIRWLAILQKQNNIKAIVDSLSSLLNYTLRDANELATLREDASKLDDYISIQKIRYRQFGYATDLEERALDASVPKFIIQPLVENALLHGLEPLDRMGQITVRASIRGSVLKLTVEDNGIGIAPDKLAEIRRQLSGAAPKGTTEHIGILNVHERIVAHYGYPYGMTIDSDPGRGTTIEATLKYEERTDNENHHHRG</sequence>
<protein>
    <submittedName>
        <fullName evidence="14">Histidine kinase/DNA gyrase B/HSP90-like ATPase</fullName>
    </submittedName>
</protein>
<evidence type="ECO:0000256" key="6">
    <source>
        <dbReference type="ARBA" id="ARBA00022741"/>
    </source>
</evidence>
<keyword evidence="11 12" id="KW-0472">Membrane</keyword>
<evidence type="ECO:0000256" key="1">
    <source>
        <dbReference type="ARBA" id="ARBA00004651"/>
    </source>
</evidence>
<keyword evidence="7 14" id="KW-0418">Kinase</keyword>
<dbReference type="Pfam" id="PF02518">
    <property type="entry name" value="HATPase_c"/>
    <property type="match status" value="1"/>
</dbReference>